<accession>A0A6M3LIJ3</accession>
<evidence type="ECO:0000313" key="1">
    <source>
        <dbReference type="EMBL" id="QJA77857.1"/>
    </source>
</evidence>
<gene>
    <name evidence="1" type="ORF">MM415A01197_0017</name>
    <name evidence="2" type="ORF">MM415B03903_0009</name>
</gene>
<reference evidence="2" key="1">
    <citation type="submission" date="2020-03" db="EMBL/GenBank/DDBJ databases">
        <title>The deep terrestrial virosphere.</title>
        <authorList>
            <person name="Holmfeldt K."/>
            <person name="Nilsson E."/>
            <person name="Simone D."/>
            <person name="Lopez-Fernandez M."/>
            <person name="Wu X."/>
            <person name="de Brujin I."/>
            <person name="Lundin D."/>
            <person name="Andersson A."/>
            <person name="Bertilsson S."/>
            <person name="Dopson M."/>
        </authorList>
    </citation>
    <scope>NUCLEOTIDE SEQUENCE</scope>
    <source>
        <strain evidence="1">MM415A01197</strain>
        <strain evidence="2">MM415B03903</strain>
    </source>
</reference>
<evidence type="ECO:0000313" key="2">
    <source>
        <dbReference type="EMBL" id="QJA94303.1"/>
    </source>
</evidence>
<sequence>MKTIGIIGSRSRNSDADFAVVSETFVSIYEFGDCICSGLCPKGGDRFAVLLAEIYETPVLWFPAQWDLYGKSAGFRRNADIAHSSDVLIACVAVNRKGGTEDTIQKFQQFHPNGIIFIV</sequence>
<dbReference type="EMBL" id="MT143220">
    <property type="protein sequence ID" value="QJA94303.1"/>
    <property type="molecule type" value="Genomic_DNA"/>
</dbReference>
<dbReference type="EMBL" id="MT142306">
    <property type="protein sequence ID" value="QJA77857.1"/>
    <property type="molecule type" value="Genomic_DNA"/>
</dbReference>
<name>A0A6M3LIJ3_9ZZZZ</name>
<organism evidence="2">
    <name type="scientific">viral metagenome</name>
    <dbReference type="NCBI Taxonomy" id="1070528"/>
    <lineage>
        <taxon>unclassified sequences</taxon>
        <taxon>metagenomes</taxon>
        <taxon>organismal metagenomes</taxon>
    </lineage>
</organism>
<proteinExistence type="predicted"/>
<protein>
    <submittedName>
        <fullName evidence="2">Uncharacterized protein</fullName>
    </submittedName>
</protein>
<dbReference type="AlphaFoldDB" id="A0A6M3LIJ3"/>